<dbReference type="Proteomes" id="UP001525890">
    <property type="component" value="Unassembled WGS sequence"/>
</dbReference>
<dbReference type="RefSeq" id="WP_368004972.1">
    <property type="nucleotide sequence ID" value="NZ_JAMXFF010000002.1"/>
</dbReference>
<evidence type="ECO:0000256" key="1">
    <source>
        <dbReference type="PROSITE-ProRule" id="PRU00339"/>
    </source>
</evidence>
<gene>
    <name evidence="3" type="ORF">NG799_02850</name>
</gene>
<dbReference type="Gene3D" id="1.25.40.10">
    <property type="entry name" value="Tetratricopeptide repeat domain"/>
    <property type="match status" value="2"/>
</dbReference>
<evidence type="ECO:0000313" key="3">
    <source>
        <dbReference type="EMBL" id="MCT7965270.1"/>
    </source>
</evidence>
<reference evidence="3 4" key="1">
    <citation type="journal article" date="2022" name="Front. Microbiol.">
        <title>High genomic differentiation and limited gene flow indicate recent cryptic speciation within the genus Laspinema (cyanobacteria).</title>
        <authorList>
            <person name="Stanojkovic A."/>
            <person name="Skoupy S."/>
            <person name="Skaloud P."/>
            <person name="Dvorak P."/>
        </authorList>
    </citation>
    <scope>NUCLEOTIDE SEQUENCE [LARGE SCALE GENOMIC DNA]</scope>
    <source>
        <strain evidence="3 4">D2a</strain>
    </source>
</reference>
<protein>
    <submittedName>
        <fullName evidence="3">Tetratricopeptide repeat protein</fullName>
    </submittedName>
</protein>
<comment type="caution">
    <text evidence="3">The sequence shown here is derived from an EMBL/GenBank/DDBJ whole genome shotgun (WGS) entry which is preliminary data.</text>
</comment>
<dbReference type="SUPFAM" id="SSF48452">
    <property type="entry name" value="TPR-like"/>
    <property type="match status" value="1"/>
</dbReference>
<dbReference type="SMART" id="SM00028">
    <property type="entry name" value="TPR"/>
    <property type="match status" value="4"/>
</dbReference>
<sequence>MFNSPDDRTESAFKSGLIRYGTALAAIEESGPNSPSLEQVLEVMSARDALSAIGNPGVEVAGESLVKLLDLDQRLKAQSEAIASDGKLENSRPTFNPPDSNWWWFLTVPQTTPQWKRFDWIWDSLTAGALVLAGSFMINTIQAFSSGGLGVSEAFSSIAQVAGLGALSKGVLTSDGQDKVKGFLFKLNIPEPFHNPAIFMASGMLTVGSYGLNNSLPYIGSIYYEQGINHYEEGDLNEAHEKYLNASKLDPENIEVKVALGVIYESLGSLDLALEQYKQGIQYGNAQAFNNAGRTYIQKFNPGTPQNEYKIAESLLILGLQRVDPQETNLQYQLHKNLGWSLLKQQEYDRAEQELKEAIAFDDEILNSQVGGGMAYCMLAEVYQQQKRRAEALEQWQFCAEYARPETLYEYKWFLEVGQKNLAQQIDTSSVVATPHHAESPGQGNTNLNVEELIQMPPQVIEGEEASDYSPEPSPGNPGE</sequence>
<name>A0ABT2MKJ8_9CYAN</name>
<keyword evidence="1" id="KW-0802">TPR repeat</keyword>
<keyword evidence="4" id="KW-1185">Reference proteome</keyword>
<evidence type="ECO:0000256" key="2">
    <source>
        <dbReference type="SAM" id="MobiDB-lite"/>
    </source>
</evidence>
<dbReference type="EMBL" id="JAMXFF010000002">
    <property type="protein sequence ID" value="MCT7965270.1"/>
    <property type="molecule type" value="Genomic_DNA"/>
</dbReference>
<evidence type="ECO:0000313" key="4">
    <source>
        <dbReference type="Proteomes" id="UP001525890"/>
    </source>
</evidence>
<dbReference type="InterPro" id="IPR019734">
    <property type="entry name" value="TPR_rpt"/>
</dbReference>
<feature type="region of interest" description="Disordered" evidence="2">
    <location>
        <begin position="457"/>
        <end position="480"/>
    </location>
</feature>
<accession>A0ABT2MKJ8</accession>
<feature type="repeat" description="TPR" evidence="1">
    <location>
        <begin position="220"/>
        <end position="253"/>
    </location>
</feature>
<dbReference type="InterPro" id="IPR011990">
    <property type="entry name" value="TPR-like_helical_dom_sf"/>
</dbReference>
<dbReference type="PROSITE" id="PS50005">
    <property type="entry name" value="TPR"/>
    <property type="match status" value="1"/>
</dbReference>
<dbReference type="Pfam" id="PF13414">
    <property type="entry name" value="TPR_11"/>
    <property type="match status" value="1"/>
</dbReference>
<organism evidence="3 4">
    <name type="scientific">Laspinema palackyanum D2a</name>
    <dbReference type="NCBI Taxonomy" id="2953684"/>
    <lineage>
        <taxon>Bacteria</taxon>
        <taxon>Bacillati</taxon>
        <taxon>Cyanobacteriota</taxon>
        <taxon>Cyanophyceae</taxon>
        <taxon>Oscillatoriophycideae</taxon>
        <taxon>Oscillatoriales</taxon>
        <taxon>Laspinemataceae</taxon>
        <taxon>Laspinema</taxon>
        <taxon>Laspinema palackyanum</taxon>
    </lineage>
</organism>
<proteinExistence type="predicted"/>